<keyword evidence="3" id="KW-1185">Reference proteome</keyword>
<protein>
    <submittedName>
        <fullName evidence="2">Transketolase</fullName>
    </submittedName>
</protein>
<dbReference type="SUPFAM" id="SSF52518">
    <property type="entry name" value="Thiamin diphosphate-binding fold (THDP-binding)"/>
    <property type="match status" value="1"/>
</dbReference>
<dbReference type="Proteomes" id="UP001165069">
    <property type="component" value="Unassembled WGS sequence"/>
</dbReference>
<feature type="domain" description="Transketolase-like pyrimidine-binding" evidence="1">
    <location>
        <begin position="1"/>
        <end position="163"/>
    </location>
</feature>
<dbReference type="PANTHER" id="PTHR43825">
    <property type="entry name" value="PYRUVATE DEHYDROGENASE E1 COMPONENT"/>
    <property type="match status" value="1"/>
</dbReference>
<evidence type="ECO:0000313" key="2">
    <source>
        <dbReference type="EMBL" id="GLH73173.1"/>
    </source>
</evidence>
<dbReference type="RefSeq" id="WP_285573867.1">
    <property type="nucleotide sequence ID" value="NZ_BSDE01000003.1"/>
</dbReference>
<dbReference type="InterPro" id="IPR009014">
    <property type="entry name" value="Transketo_C/PFOR_II"/>
</dbReference>
<accession>A0ABQ5QF33</accession>
<dbReference type="Gene3D" id="3.40.50.920">
    <property type="match status" value="1"/>
</dbReference>
<dbReference type="InterPro" id="IPR033248">
    <property type="entry name" value="Transketolase_C"/>
</dbReference>
<gene>
    <name evidence="2" type="ORF">GETHLI_16750</name>
</gene>
<dbReference type="PANTHER" id="PTHR43825:SF5">
    <property type="entry name" value="HYPOTHETICAL TRANSKETOLASE FAMILY PROTEIN"/>
    <property type="match status" value="1"/>
</dbReference>
<evidence type="ECO:0000313" key="3">
    <source>
        <dbReference type="Proteomes" id="UP001165069"/>
    </source>
</evidence>
<comment type="caution">
    <text evidence="2">The sequence shown here is derived from an EMBL/GenBank/DDBJ whole genome shotgun (WGS) entry which is preliminary data.</text>
</comment>
<proteinExistence type="predicted"/>
<evidence type="ECO:0000259" key="1">
    <source>
        <dbReference type="SMART" id="SM00861"/>
    </source>
</evidence>
<reference evidence="2 3" key="1">
    <citation type="journal article" date="2023" name="Antonie Van Leeuwenhoek">
        <title>Mesoterricola silvestris gen. nov., sp. nov., Mesoterricola sediminis sp. nov., Geothrix oryzae sp. nov., Geothrix edaphica sp. nov., Geothrix rubra sp. nov., and Geothrix limicola sp. nov., six novel members of Acidobacteriota isolated from soils.</title>
        <authorList>
            <person name="Itoh H."/>
            <person name="Sugisawa Y."/>
            <person name="Mise K."/>
            <person name="Xu Z."/>
            <person name="Kuniyasu M."/>
            <person name="Ushijima N."/>
            <person name="Kawano K."/>
            <person name="Kobayashi E."/>
            <person name="Shiratori Y."/>
            <person name="Masuda Y."/>
            <person name="Senoo K."/>
        </authorList>
    </citation>
    <scope>NUCLEOTIDE SEQUENCE [LARGE SCALE GENOMIC DNA]</scope>
    <source>
        <strain evidence="2 3">Red804</strain>
    </source>
</reference>
<dbReference type="Gene3D" id="3.40.50.970">
    <property type="match status" value="1"/>
</dbReference>
<dbReference type="InterPro" id="IPR029061">
    <property type="entry name" value="THDP-binding"/>
</dbReference>
<dbReference type="InterPro" id="IPR005475">
    <property type="entry name" value="Transketolase-like_Pyr-bd"/>
</dbReference>
<dbReference type="InterPro" id="IPR051157">
    <property type="entry name" value="PDH/Transketolase"/>
</dbReference>
<dbReference type="SUPFAM" id="SSF52922">
    <property type="entry name" value="TK C-terminal domain-like"/>
    <property type="match status" value="1"/>
</dbReference>
<dbReference type="Pfam" id="PF02780">
    <property type="entry name" value="Transketolase_C"/>
    <property type="match status" value="1"/>
</dbReference>
<dbReference type="Pfam" id="PF02779">
    <property type="entry name" value="Transket_pyr"/>
    <property type="match status" value="1"/>
</dbReference>
<dbReference type="EMBL" id="BSDE01000003">
    <property type="protein sequence ID" value="GLH73173.1"/>
    <property type="molecule type" value="Genomic_DNA"/>
</dbReference>
<organism evidence="2 3">
    <name type="scientific">Geothrix limicola</name>
    <dbReference type="NCBI Taxonomy" id="2927978"/>
    <lineage>
        <taxon>Bacteria</taxon>
        <taxon>Pseudomonadati</taxon>
        <taxon>Acidobacteriota</taxon>
        <taxon>Holophagae</taxon>
        <taxon>Holophagales</taxon>
        <taxon>Holophagaceae</taxon>
        <taxon>Geothrix</taxon>
    </lineage>
</organism>
<dbReference type="SMART" id="SM00861">
    <property type="entry name" value="Transket_pyr"/>
    <property type="match status" value="1"/>
</dbReference>
<name>A0ABQ5QF33_9BACT</name>
<dbReference type="CDD" id="cd07033">
    <property type="entry name" value="TPP_PYR_DXS_TK_like"/>
    <property type="match status" value="1"/>
</dbReference>
<sequence>MRKTSLDSVYELAKQDKRIVFIGSDIGAGTLDEFKAEMPNQFFMEGISEAHVVGMAAGMALEGKIVYINTIATFLTRRCYEQVALDCCLHKTRVRLIGSGGGLVYAPLGPTHLAVEDIAIMRALPGMTILAAADAEEMKRMMPHTVDIPGPVYIRLGRGGDPVVTDPTDPFEIGKLFLLKPGKDVLLITTGTMSKMALDAADLLRAQSLDAGVLHVPTLKPLNVSGLIAQMAEIPVILTLEEHSVIGGLGSAISEILAEAAFTPAKRFRRLGLPDAFCENYGSQASLMAKQGLSVERVAQQALELAAGARV</sequence>